<dbReference type="SUPFAM" id="SSF52080">
    <property type="entry name" value="Ribosomal proteins L15p and L18e"/>
    <property type="match status" value="1"/>
</dbReference>
<comment type="subunit">
    <text evidence="4">Part of the 50S ribosomal subunit.</text>
</comment>
<evidence type="ECO:0000256" key="1">
    <source>
        <dbReference type="ARBA" id="ARBA00007320"/>
    </source>
</evidence>
<dbReference type="Pfam" id="PF00828">
    <property type="entry name" value="Ribosomal_L27A"/>
    <property type="match status" value="1"/>
</dbReference>
<organism evidence="7 8">
    <name type="scientific">Candidatus Haliotispira prima</name>
    <dbReference type="NCBI Taxonomy" id="3034016"/>
    <lineage>
        <taxon>Bacteria</taxon>
        <taxon>Pseudomonadati</taxon>
        <taxon>Spirochaetota</taxon>
        <taxon>Spirochaetia</taxon>
        <taxon>Spirochaetales</taxon>
        <taxon>Spirochaetaceae</taxon>
        <taxon>Candidatus Haliotispira</taxon>
    </lineage>
</organism>
<dbReference type="Proteomes" id="UP001228690">
    <property type="component" value="Chromosome"/>
</dbReference>
<dbReference type="InterPro" id="IPR030878">
    <property type="entry name" value="Ribosomal_uL15"/>
</dbReference>
<protein>
    <recommendedName>
        <fullName evidence="4">Large ribosomal subunit protein uL15</fullName>
    </recommendedName>
</protein>
<keyword evidence="2 4" id="KW-0689">Ribosomal protein</keyword>
<feature type="region of interest" description="Disordered" evidence="5">
    <location>
        <begin position="1"/>
        <end position="46"/>
    </location>
</feature>
<keyword evidence="4" id="KW-0699">rRNA-binding</keyword>
<dbReference type="PANTHER" id="PTHR12934">
    <property type="entry name" value="50S RIBOSOMAL PROTEIN L15"/>
    <property type="match status" value="1"/>
</dbReference>
<name>A0ABY8MG07_9SPIO</name>
<dbReference type="InterPro" id="IPR021131">
    <property type="entry name" value="Ribosomal_uL15/eL18"/>
</dbReference>
<dbReference type="NCBIfam" id="TIGR01071">
    <property type="entry name" value="rplO_bact"/>
    <property type="match status" value="1"/>
</dbReference>
<feature type="domain" description="Large ribosomal subunit protein uL15/eL18" evidence="6">
    <location>
        <begin position="77"/>
        <end position="146"/>
    </location>
</feature>
<comment type="function">
    <text evidence="4">Binds to the 23S rRNA.</text>
</comment>
<feature type="compositionally biased region" description="Gly residues" evidence="5">
    <location>
        <begin position="21"/>
        <end position="31"/>
    </location>
</feature>
<proteinExistence type="inferred from homology"/>
<accession>A0ABY8MG07</accession>
<dbReference type="InterPro" id="IPR036227">
    <property type="entry name" value="Ribosomal_uL15/eL18_sf"/>
</dbReference>
<evidence type="ECO:0000313" key="7">
    <source>
        <dbReference type="EMBL" id="WGK68914.1"/>
    </source>
</evidence>
<gene>
    <name evidence="4 7" type="primary">rplO</name>
    <name evidence="7" type="ORF">P0082_10570</name>
</gene>
<evidence type="ECO:0000256" key="4">
    <source>
        <dbReference type="HAMAP-Rule" id="MF_01341"/>
    </source>
</evidence>
<evidence type="ECO:0000256" key="5">
    <source>
        <dbReference type="SAM" id="MobiDB-lite"/>
    </source>
</evidence>
<reference evidence="7 8" key="1">
    <citation type="submission" date="2023-04" db="EMBL/GenBank/DDBJ databases">
        <title>Spirochaete genome identified in red abalone sample constitutes a novel genus.</title>
        <authorList>
            <person name="Sharma S.P."/>
            <person name="Purcell C.M."/>
            <person name="Hyde J.R."/>
            <person name="Severin A.J."/>
        </authorList>
    </citation>
    <scope>NUCLEOTIDE SEQUENCE [LARGE SCALE GENOMIC DNA]</scope>
    <source>
        <strain evidence="7 8">SP-2023</strain>
    </source>
</reference>
<evidence type="ECO:0000313" key="8">
    <source>
        <dbReference type="Proteomes" id="UP001228690"/>
    </source>
</evidence>
<dbReference type="InterPro" id="IPR005749">
    <property type="entry name" value="Ribosomal_uL15_bac-type"/>
</dbReference>
<dbReference type="PANTHER" id="PTHR12934:SF11">
    <property type="entry name" value="LARGE RIBOSOMAL SUBUNIT PROTEIN UL15M"/>
    <property type="match status" value="1"/>
</dbReference>
<keyword evidence="8" id="KW-1185">Reference proteome</keyword>
<dbReference type="HAMAP" id="MF_01341">
    <property type="entry name" value="Ribosomal_uL15"/>
    <property type="match status" value="1"/>
</dbReference>
<dbReference type="EMBL" id="CP123443">
    <property type="protein sequence ID" value="WGK68914.1"/>
    <property type="molecule type" value="Genomic_DNA"/>
</dbReference>
<evidence type="ECO:0000256" key="2">
    <source>
        <dbReference type="ARBA" id="ARBA00022980"/>
    </source>
</evidence>
<dbReference type="Gene3D" id="3.100.10.10">
    <property type="match status" value="1"/>
</dbReference>
<dbReference type="RefSeq" id="WP_326927101.1">
    <property type="nucleotide sequence ID" value="NZ_CP123443.1"/>
</dbReference>
<keyword evidence="4" id="KW-0694">RNA-binding</keyword>
<evidence type="ECO:0000259" key="6">
    <source>
        <dbReference type="Pfam" id="PF00828"/>
    </source>
</evidence>
<comment type="similarity">
    <text evidence="1 4">Belongs to the universal ribosomal protein uL15 family.</text>
</comment>
<sequence length="158" mass="17009">MSVYELKPAAGSKRKRKIVGRGTGSGLGKTSGKGHKGQKARSGGGVRMGFEGGQIPLYRRLAVRGFSNHPFKKTWVVINLDRIDALFSDSETVNRETLQAKGLIKKSETNVKILNRGEFNRKGLTVEVPSISKAACARIEDLGGKVRLSTGVPVSTEA</sequence>
<dbReference type="GO" id="GO:0005840">
    <property type="term" value="C:ribosome"/>
    <property type="evidence" value="ECO:0007669"/>
    <property type="project" value="UniProtKB-KW"/>
</dbReference>
<keyword evidence="3 4" id="KW-0687">Ribonucleoprotein</keyword>
<evidence type="ECO:0000256" key="3">
    <source>
        <dbReference type="ARBA" id="ARBA00023274"/>
    </source>
</evidence>